<gene>
    <name evidence="3" type="primary">Pom121l12</name>
</gene>
<dbReference type="RefSeq" id="XP_012879834.1">
    <property type="nucleotide sequence ID" value="XM_013024380.1"/>
</dbReference>
<accession>A0A1S3FUY5</accession>
<protein>
    <submittedName>
        <fullName evidence="3">POM121-like protein 12</fullName>
    </submittedName>
</protein>
<sequence length="282" mass="30887">MGNSLGSPQPAPTPPAPGRPRPRPAWVEEPTQDDGRVSTGPVPKALLHWPLGTPFRVVSSTRRRSPVRLSPGVAIGRDLSSAWETYMKRWLWSARNPVRTCSPVTIKIAPPGRRGSPLVVPRQGARFPGNPEAAGEHLDPSSREAVLRALSQCKKGNKKFDGPLWFETPETQSKTQLSMSRPSAFKPCIKNGTVVSFVPRPGPLNQRPCSWRLNACEEENNTVPCVHPQALIASEQEAASPLETREKMKLVCGLGHIPVQQNRVRRVSFAPEDSQPAGPFAF</sequence>
<dbReference type="Proteomes" id="UP000081671">
    <property type="component" value="Unplaced"/>
</dbReference>
<evidence type="ECO:0000313" key="2">
    <source>
        <dbReference type="Proteomes" id="UP000081671"/>
    </source>
</evidence>
<dbReference type="AlphaFoldDB" id="A0A1S3FUY5"/>
<reference evidence="3" key="1">
    <citation type="submission" date="2025-08" db="UniProtKB">
        <authorList>
            <consortium name="RefSeq"/>
        </authorList>
    </citation>
    <scope>IDENTIFICATION</scope>
    <source>
        <tissue evidence="3">Kidney</tissue>
    </source>
</reference>
<evidence type="ECO:0000313" key="3">
    <source>
        <dbReference type="RefSeq" id="XP_012879834.1"/>
    </source>
</evidence>
<feature type="region of interest" description="Disordered" evidence="1">
    <location>
        <begin position="1"/>
        <end position="45"/>
    </location>
</feature>
<dbReference type="OrthoDB" id="9482075at2759"/>
<name>A0A1S3FUY5_DIPOR</name>
<dbReference type="CTD" id="285877"/>
<feature type="compositionally biased region" description="Pro residues" evidence="1">
    <location>
        <begin position="9"/>
        <end position="19"/>
    </location>
</feature>
<proteinExistence type="predicted"/>
<organism evidence="2 3">
    <name type="scientific">Dipodomys ordii</name>
    <name type="common">Ord's kangaroo rat</name>
    <dbReference type="NCBI Taxonomy" id="10020"/>
    <lineage>
        <taxon>Eukaryota</taxon>
        <taxon>Metazoa</taxon>
        <taxon>Chordata</taxon>
        <taxon>Craniata</taxon>
        <taxon>Vertebrata</taxon>
        <taxon>Euteleostomi</taxon>
        <taxon>Mammalia</taxon>
        <taxon>Eutheria</taxon>
        <taxon>Euarchontoglires</taxon>
        <taxon>Glires</taxon>
        <taxon>Rodentia</taxon>
        <taxon>Castorimorpha</taxon>
        <taxon>Heteromyidae</taxon>
        <taxon>Dipodomyinae</taxon>
        <taxon>Dipodomys</taxon>
    </lineage>
</organism>
<dbReference type="KEGG" id="dord:105991695"/>
<dbReference type="GeneID" id="105991695"/>
<dbReference type="InParanoid" id="A0A1S3FUY5"/>
<evidence type="ECO:0000256" key="1">
    <source>
        <dbReference type="SAM" id="MobiDB-lite"/>
    </source>
</evidence>
<keyword evidence="2" id="KW-1185">Reference proteome</keyword>